<dbReference type="STRING" id="147828.A0A4S2MEY8"/>
<feature type="signal peptide" evidence="4">
    <location>
        <begin position="1"/>
        <end position="19"/>
    </location>
</feature>
<dbReference type="GO" id="GO:0004190">
    <property type="term" value="F:aspartic-type endopeptidase activity"/>
    <property type="evidence" value="ECO:0007669"/>
    <property type="project" value="UniProtKB-KW"/>
</dbReference>
<evidence type="ECO:0000259" key="5">
    <source>
        <dbReference type="PROSITE" id="PS51767"/>
    </source>
</evidence>
<dbReference type="PANTHER" id="PTHR47966:SF65">
    <property type="entry name" value="ASPARTIC-TYPE ENDOPEPTIDASE"/>
    <property type="match status" value="1"/>
</dbReference>
<dbReference type="FunFam" id="2.40.70.10:FF:000008">
    <property type="entry name" value="Cathepsin D"/>
    <property type="match status" value="1"/>
</dbReference>
<dbReference type="Gene3D" id="2.40.70.10">
    <property type="entry name" value="Acid Proteases"/>
    <property type="match status" value="2"/>
</dbReference>
<dbReference type="SUPFAM" id="SSF50630">
    <property type="entry name" value="Acid proteases"/>
    <property type="match status" value="1"/>
</dbReference>
<feature type="domain" description="Peptidase A1" evidence="5">
    <location>
        <begin position="54"/>
        <end position="327"/>
    </location>
</feature>
<dbReference type="InterPro" id="IPR001461">
    <property type="entry name" value="Aspartic_peptidase_A1"/>
</dbReference>
<name>A0A4S2MEY8_OPIFE</name>
<keyword evidence="7" id="KW-1185">Reference proteome</keyword>
<dbReference type="EMBL" id="SJOL01000954">
    <property type="protein sequence ID" value="TGZ75202.1"/>
    <property type="molecule type" value="Genomic_DNA"/>
</dbReference>
<sequence length="327" mass="36663">MNFLTRIPTFLHLLGFIAAQVFVSQAPSIQQDYERVKRDGSLTVDLHVTSDDIYYAEVNFGTPAQLFRVILDTGSDVNWVESTNSFADRQGSHGKYDASVSSSYTDLCYNFTIIYKIGRVFGYMGEETLQIGGAILENFQFGEAINVSFSIPLKLDGILGLSYDLYDTQGRETLLNAMISRNLIAKPVFALDYSRTGSRKGKIIFGKAAQESIPGSLVYETLAFNEWAINSTAIAVGERLLRFHEQVPVLMDTGSAYIHAPERLVEYIHSKIPRISLEPNGWYLVDCTAVDTFPHIRIYFKASSLRLTGRDYVVEVALFVPGYIIIR</sequence>
<reference evidence="6 7" key="1">
    <citation type="journal article" date="2019" name="BMC Genomics">
        <title>New insights from Opisthorchis felineus genome: update on genomics of the epidemiologically important liver flukes.</title>
        <authorList>
            <person name="Ershov N.I."/>
            <person name="Mordvinov V.A."/>
            <person name="Prokhortchouk E.B."/>
            <person name="Pakharukova M.Y."/>
            <person name="Gunbin K.V."/>
            <person name="Ustyantsev K."/>
            <person name="Genaev M.A."/>
            <person name="Blinov A.G."/>
            <person name="Mazur A."/>
            <person name="Boulygina E."/>
            <person name="Tsygankova S."/>
            <person name="Khrameeva E."/>
            <person name="Chekanov N."/>
            <person name="Fan G."/>
            <person name="Xiao A."/>
            <person name="Zhang H."/>
            <person name="Xu X."/>
            <person name="Yang H."/>
            <person name="Solovyev V."/>
            <person name="Lee S.M."/>
            <person name="Liu X."/>
            <person name="Afonnikov D.A."/>
            <person name="Skryabin K.G."/>
        </authorList>
    </citation>
    <scope>NUCLEOTIDE SEQUENCE [LARGE SCALE GENOMIC DNA]</scope>
    <source>
        <strain evidence="6">AK-0245</strain>
        <tissue evidence="6">Whole organism</tissue>
    </source>
</reference>
<keyword evidence="3" id="KW-0378">Hydrolase</keyword>
<evidence type="ECO:0000256" key="2">
    <source>
        <dbReference type="PIRSR" id="PIRSR601461-1"/>
    </source>
</evidence>
<keyword evidence="3" id="KW-0064">Aspartyl protease</keyword>
<keyword evidence="3" id="KW-0645">Protease</keyword>
<proteinExistence type="inferred from homology"/>
<dbReference type="AlphaFoldDB" id="A0A4S2MEY8"/>
<accession>A0A4S2MEY8</accession>
<feature type="active site" evidence="2">
    <location>
        <position position="252"/>
    </location>
</feature>
<dbReference type="PANTHER" id="PTHR47966">
    <property type="entry name" value="BETA-SITE APP-CLEAVING ENZYME, ISOFORM A-RELATED"/>
    <property type="match status" value="1"/>
</dbReference>
<dbReference type="Pfam" id="PF00026">
    <property type="entry name" value="Asp"/>
    <property type="match status" value="1"/>
</dbReference>
<dbReference type="GO" id="GO:0006508">
    <property type="term" value="P:proteolysis"/>
    <property type="evidence" value="ECO:0007669"/>
    <property type="project" value="UniProtKB-KW"/>
</dbReference>
<dbReference type="Proteomes" id="UP000308267">
    <property type="component" value="Unassembled WGS sequence"/>
</dbReference>
<comment type="similarity">
    <text evidence="1 3">Belongs to the peptidase A1 family.</text>
</comment>
<dbReference type="InterPro" id="IPR001969">
    <property type="entry name" value="Aspartic_peptidase_AS"/>
</dbReference>
<evidence type="ECO:0000256" key="3">
    <source>
        <dbReference type="RuleBase" id="RU000454"/>
    </source>
</evidence>
<dbReference type="CDD" id="cd05471">
    <property type="entry name" value="pepsin_like"/>
    <property type="match status" value="1"/>
</dbReference>
<feature type="chain" id="PRO_5020619102" description="Peptidase A1 domain-containing protein" evidence="4">
    <location>
        <begin position="20"/>
        <end position="327"/>
    </location>
</feature>
<dbReference type="OrthoDB" id="5853681at2759"/>
<keyword evidence="4" id="KW-0732">Signal</keyword>
<dbReference type="InterPro" id="IPR034164">
    <property type="entry name" value="Pepsin-like_dom"/>
</dbReference>
<evidence type="ECO:0000313" key="6">
    <source>
        <dbReference type="EMBL" id="TGZ75202.1"/>
    </source>
</evidence>
<dbReference type="InterPro" id="IPR033121">
    <property type="entry name" value="PEPTIDASE_A1"/>
</dbReference>
<evidence type="ECO:0000256" key="1">
    <source>
        <dbReference type="ARBA" id="ARBA00007447"/>
    </source>
</evidence>
<organism evidence="6 7">
    <name type="scientific">Opisthorchis felineus</name>
    <dbReference type="NCBI Taxonomy" id="147828"/>
    <lineage>
        <taxon>Eukaryota</taxon>
        <taxon>Metazoa</taxon>
        <taxon>Spiralia</taxon>
        <taxon>Lophotrochozoa</taxon>
        <taxon>Platyhelminthes</taxon>
        <taxon>Trematoda</taxon>
        <taxon>Digenea</taxon>
        <taxon>Opisthorchiida</taxon>
        <taxon>Opisthorchiata</taxon>
        <taxon>Opisthorchiidae</taxon>
        <taxon>Opisthorchis</taxon>
    </lineage>
</organism>
<evidence type="ECO:0000313" key="7">
    <source>
        <dbReference type="Proteomes" id="UP000308267"/>
    </source>
</evidence>
<dbReference type="PROSITE" id="PS51767">
    <property type="entry name" value="PEPTIDASE_A1"/>
    <property type="match status" value="1"/>
</dbReference>
<evidence type="ECO:0000256" key="4">
    <source>
        <dbReference type="SAM" id="SignalP"/>
    </source>
</evidence>
<dbReference type="PROSITE" id="PS00141">
    <property type="entry name" value="ASP_PROTEASE"/>
    <property type="match status" value="1"/>
</dbReference>
<gene>
    <name evidence="6" type="ORF">CRM22_000514</name>
</gene>
<comment type="caution">
    <text evidence="6">The sequence shown here is derived from an EMBL/GenBank/DDBJ whole genome shotgun (WGS) entry which is preliminary data.</text>
</comment>
<protein>
    <recommendedName>
        <fullName evidence="5">Peptidase A1 domain-containing protein</fullName>
    </recommendedName>
</protein>
<dbReference type="PRINTS" id="PR00792">
    <property type="entry name" value="PEPSIN"/>
</dbReference>
<feature type="active site" evidence="2">
    <location>
        <position position="72"/>
    </location>
</feature>
<dbReference type="InterPro" id="IPR021109">
    <property type="entry name" value="Peptidase_aspartic_dom_sf"/>
</dbReference>